<evidence type="ECO:0000256" key="3">
    <source>
        <dbReference type="ARBA" id="ARBA00022722"/>
    </source>
</evidence>
<evidence type="ECO:0000256" key="7">
    <source>
        <dbReference type="ARBA" id="ARBA00022842"/>
    </source>
</evidence>
<protein>
    <submittedName>
        <fullName evidence="10">Endonuclease/exonuclease/phosphatase family protein</fullName>
    </submittedName>
</protein>
<keyword evidence="5" id="KW-0227">DNA damage</keyword>
<feature type="domain" description="Endonuclease/exonuclease/phosphatase" evidence="9">
    <location>
        <begin position="1"/>
        <end position="238"/>
    </location>
</feature>
<keyword evidence="8" id="KW-0234">DNA repair</keyword>
<dbReference type="Gene3D" id="3.60.10.10">
    <property type="entry name" value="Endonuclease/exonuclease/phosphatase"/>
    <property type="match status" value="1"/>
</dbReference>
<dbReference type="EMBL" id="CP146284">
    <property type="protein sequence ID" value="WWV65773.1"/>
    <property type="molecule type" value="Genomic_DNA"/>
</dbReference>
<dbReference type="PANTHER" id="PTHR15822">
    <property type="entry name" value="TRAF AND TNF RECEPTOR-ASSOCIATED PROTEIN"/>
    <property type="match status" value="1"/>
</dbReference>
<evidence type="ECO:0000256" key="4">
    <source>
        <dbReference type="ARBA" id="ARBA00022723"/>
    </source>
</evidence>
<organism evidence="10 11">
    <name type="scientific">Parabacteroides absconsus</name>
    <dbReference type="NCBI Taxonomy" id="2951805"/>
    <lineage>
        <taxon>Bacteria</taxon>
        <taxon>Pseudomonadati</taxon>
        <taxon>Bacteroidota</taxon>
        <taxon>Bacteroidia</taxon>
        <taxon>Bacteroidales</taxon>
        <taxon>Tannerellaceae</taxon>
        <taxon>Parabacteroides</taxon>
    </lineage>
</organism>
<comment type="cofactor">
    <cofactor evidence="2">
        <name>Mg(2+)</name>
        <dbReference type="ChEBI" id="CHEBI:18420"/>
    </cofactor>
</comment>
<dbReference type="CDD" id="cd09084">
    <property type="entry name" value="EEP-2"/>
    <property type="match status" value="1"/>
</dbReference>
<keyword evidence="3" id="KW-0540">Nuclease</keyword>
<evidence type="ECO:0000256" key="5">
    <source>
        <dbReference type="ARBA" id="ARBA00022763"/>
    </source>
</evidence>
<evidence type="ECO:0000313" key="11">
    <source>
        <dbReference type="Proteomes" id="UP001320603"/>
    </source>
</evidence>
<evidence type="ECO:0000256" key="2">
    <source>
        <dbReference type="ARBA" id="ARBA00001946"/>
    </source>
</evidence>
<evidence type="ECO:0000259" key="9">
    <source>
        <dbReference type="Pfam" id="PF03372"/>
    </source>
</evidence>
<reference evidence="10 11" key="1">
    <citation type="submission" date="2024-02" db="EMBL/GenBank/DDBJ databases">
        <title>Whole genome sequencing of Parabacteroides sp. AD58.</title>
        <authorList>
            <person name="Chaplin A.V."/>
            <person name="Pikina A.P."/>
            <person name="Sokolova S.R."/>
            <person name="Korostin D.O."/>
            <person name="Efimov B.A."/>
        </authorList>
    </citation>
    <scope>NUCLEOTIDE SEQUENCE [LARGE SCALE GENOMIC DNA]</scope>
    <source>
        <strain evidence="10 11">AD58</strain>
    </source>
</reference>
<dbReference type="InterPro" id="IPR005135">
    <property type="entry name" value="Endo/exonuclease/phosphatase"/>
</dbReference>
<proteinExistence type="predicted"/>
<dbReference type="RefSeq" id="WP_338578735.1">
    <property type="nucleotide sequence ID" value="NZ_CP146284.1"/>
</dbReference>
<keyword evidence="4" id="KW-0479">Metal-binding</keyword>
<accession>A0ABZ2IPP3</accession>
<dbReference type="InterPro" id="IPR051547">
    <property type="entry name" value="TDP2-like"/>
</dbReference>
<dbReference type="Proteomes" id="UP001320603">
    <property type="component" value="Chromosome"/>
</dbReference>
<evidence type="ECO:0000256" key="1">
    <source>
        <dbReference type="ARBA" id="ARBA00001936"/>
    </source>
</evidence>
<keyword evidence="7" id="KW-0460">Magnesium</keyword>
<dbReference type="SUPFAM" id="SSF56219">
    <property type="entry name" value="DNase I-like"/>
    <property type="match status" value="1"/>
</dbReference>
<dbReference type="PANTHER" id="PTHR15822:SF4">
    <property type="entry name" value="TYROSYL-DNA PHOSPHODIESTERASE 2"/>
    <property type="match status" value="1"/>
</dbReference>
<name>A0ABZ2IPP3_9BACT</name>
<keyword evidence="6" id="KW-0378">Hydrolase</keyword>
<evidence type="ECO:0000256" key="6">
    <source>
        <dbReference type="ARBA" id="ARBA00022801"/>
    </source>
</evidence>
<gene>
    <name evidence="10" type="ORF">NEE14_012310</name>
</gene>
<evidence type="ECO:0000313" key="10">
    <source>
        <dbReference type="EMBL" id="WWV65773.1"/>
    </source>
</evidence>
<dbReference type="GO" id="GO:0004519">
    <property type="term" value="F:endonuclease activity"/>
    <property type="evidence" value="ECO:0007669"/>
    <property type="project" value="UniProtKB-KW"/>
</dbReference>
<keyword evidence="10" id="KW-0255">Endonuclease</keyword>
<keyword evidence="11" id="KW-1185">Reference proteome</keyword>
<dbReference type="Pfam" id="PF03372">
    <property type="entry name" value="Exo_endo_phos"/>
    <property type="match status" value="1"/>
</dbReference>
<dbReference type="InterPro" id="IPR036691">
    <property type="entry name" value="Endo/exonu/phosph_ase_sf"/>
</dbReference>
<comment type="cofactor">
    <cofactor evidence="1">
        <name>Mn(2+)</name>
        <dbReference type="ChEBI" id="CHEBI:29035"/>
    </cofactor>
</comment>
<evidence type="ECO:0000256" key="8">
    <source>
        <dbReference type="ARBA" id="ARBA00023204"/>
    </source>
</evidence>
<sequence length="250" mass="29325">MTYNTSHFFWDRQQTMREAAAYIRQLQPDIICMQEAPDGAYYQADTVRKAFSYVPHHCVSGRTDHLPMMIGSRYPLQHIRTLYFKNSVNLAMIADVCMPTDTIRLFCNHLETTSVNQYRGQIQAASKPWMFRLKAGVKLILRMKENFRKRAAQADYIAEEIRRSPYPVVVCGDFNDTPASYAYHRMKGALTDGFRDAGRGYQYTFRQLKRIWRIDYIFYSDELKGLSYDSPDTPYSDHKMVVWRGCIEQK</sequence>